<dbReference type="OrthoDB" id="544685at2759"/>
<dbReference type="EMBL" id="OOIL02000171">
    <property type="protein sequence ID" value="VFQ61502.1"/>
    <property type="molecule type" value="Genomic_DNA"/>
</dbReference>
<evidence type="ECO:0000313" key="2">
    <source>
        <dbReference type="Proteomes" id="UP000595140"/>
    </source>
</evidence>
<sequence>MKERRRSNSGGQQRTGGGEEEIVAYCWECLYNTRHEKVTAKQNTGTSDPNLDMSARGNVCKVCKDIAYKEGDDDKTVATTSSPRAWFSIFMPKKNKSEGRRSTLDHLRRLTQNNISAWTMKRLMRIVRKGVLSTLDE</sequence>
<name>A0A484KHD2_9ASTE</name>
<protein>
    <submittedName>
        <fullName evidence="1">Uncharacterized protein</fullName>
    </submittedName>
</protein>
<organism evidence="1 2">
    <name type="scientific">Cuscuta campestris</name>
    <dbReference type="NCBI Taxonomy" id="132261"/>
    <lineage>
        <taxon>Eukaryota</taxon>
        <taxon>Viridiplantae</taxon>
        <taxon>Streptophyta</taxon>
        <taxon>Embryophyta</taxon>
        <taxon>Tracheophyta</taxon>
        <taxon>Spermatophyta</taxon>
        <taxon>Magnoliopsida</taxon>
        <taxon>eudicotyledons</taxon>
        <taxon>Gunneridae</taxon>
        <taxon>Pentapetalae</taxon>
        <taxon>asterids</taxon>
        <taxon>lamiids</taxon>
        <taxon>Solanales</taxon>
        <taxon>Convolvulaceae</taxon>
        <taxon>Cuscuteae</taxon>
        <taxon>Cuscuta</taxon>
        <taxon>Cuscuta subgen. Grammica</taxon>
        <taxon>Cuscuta sect. Cleistogrammica</taxon>
    </lineage>
</organism>
<accession>A0A484KHD2</accession>
<reference evidence="1 2" key="1">
    <citation type="submission" date="2018-04" db="EMBL/GenBank/DDBJ databases">
        <authorList>
            <person name="Vogel A."/>
        </authorList>
    </citation>
    <scope>NUCLEOTIDE SEQUENCE [LARGE SCALE GENOMIC DNA]</scope>
</reference>
<proteinExistence type="predicted"/>
<keyword evidence="2" id="KW-1185">Reference proteome</keyword>
<gene>
    <name evidence="1" type="ORF">CCAM_LOCUS3278</name>
</gene>
<dbReference type="AlphaFoldDB" id="A0A484KHD2"/>
<dbReference type="Proteomes" id="UP000595140">
    <property type="component" value="Unassembled WGS sequence"/>
</dbReference>
<evidence type="ECO:0000313" key="1">
    <source>
        <dbReference type="EMBL" id="VFQ61502.1"/>
    </source>
</evidence>